<feature type="region of interest" description="Disordered" evidence="4">
    <location>
        <begin position="55"/>
        <end position="78"/>
    </location>
</feature>
<evidence type="ECO:0000256" key="4">
    <source>
        <dbReference type="SAM" id="MobiDB-lite"/>
    </source>
</evidence>
<reference evidence="6 7" key="1">
    <citation type="submission" date="2022-07" db="EMBL/GenBank/DDBJ databases">
        <title>Novel species in genus cellulomonas.</title>
        <authorList>
            <person name="Ye L."/>
        </authorList>
    </citation>
    <scope>NUCLEOTIDE SEQUENCE [LARGE SCALE GENOMIC DNA]</scope>
    <source>
        <strain evidence="7">zg-Y908</strain>
    </source>
</reference>
<feature type="compositionally biased region" description="Low complexity" evidence="4">
    <location>
        <begin position="68"/>
        <end position="78"/>
    </location>
</feature>
<feature type="region of interest" description="Disordered" evidence="4">
    <location>
        <begin position="263"/>
        <end position="301"/>
    </location>
</feature>
<proteinExistence type="predicted"/>
<dbReference type="PROSITE" id="PS50901">
    <property type="entry name" value="FTSK"/>
    <property type="match status" value="1"/>
</dbReference>
<evidence type="ECO:0000256" key="3">
    <source>
        <dbReference type="PROSITE-ProRule" id="PRU00289"/>
    </source>
</evidence>
<evidence type="ECO:0000256" key="2">
    <source>
        <dbReference type="ARBA" id="ARBA00022840"/>
    </source>
</evidence>
<evidence type="ECO:0000259" key="5">
    <source>
        <dbReference type="PROSITE" id="PS50901"/>
    </source>
</evidence>
<dbReference type="PANTHER" id="PTHR22683:SF1">
    <property type="entry name" value="TYPE VII SECRETION SYSTEM PROTEIN ESSC"/>
    <property type="match status" value="1"/>
</dbReference>
<keyword evidence="2 3" id="KW-0067">ATP-binding</keyword>
<dbReference type="RefSeq" id="WP_227582929.1">
    <property type="nucleotide sequence ID" value="NZ_CP101989.1"/>
</dbReference>
<dbReference type="InterPro" id="IPR027417">
    <property type="entry name" value="P-loop_NTPase"/>
</dbReference>
<gene>
    <name evidence="6" type="ORF">NP075_12520</name>
</gene>
<evidence type="ECO:0000313" key="6">
    <source>
        <dbReference type="EMBL" id="UUI63955.1"/>
    </source>
</evidence>
<sequence length="1338" mass="135472">MRITVPSPVAPARHVDVDVEPGLSAGALRRRLALLTGDPGWAAPHTPLRVAGTALDDAHPAGAPPLVPGAHLGPGAAPPDDAARAVLTAVHVAVLRGTDAGRLVPLPDGARVRLAVPRAPSGTARPAHGSGPQDAGPAVHVETDRRGRRVRVRVVGARGTLRARARRPGARGATVARPVGRRGRTWPAGTLLSVAGTTFVLRARGDGEPAGTRPTHRLPPWAWTAAASSVAALVLAAALRQPLLLLTAVTGLTGLLGLVAGGAGRSRGPSAADPSPAPAEDVGPARRPAAGPPGADRDPAAGTVDVAAVRLATARRLLDRAGPVAGDDGPWPVDRTLALVGPRDATLAVARALVVRAMGAGGPMRLVVRGRAGDDWRWTRWWEPSQHLPGADDGHVLVVADGLDDGLGPWRLAAGRALLLLVVPPGGTVPAWASTVVRAGDEPATRRPRAVTARRTAGDGLGSGRASLDDPPPTGADDLATGPPQAVGRDVAEAQARAAAALGWLLATRGATGPLPRSVALGLLPGVPPPDPAAVAAAWRRPSDARELRAPVGVGADGRPAVLDLVRDGPHALAAGTTGAGKSELLTTLVLALALTHPPRRLAVLLVDFKGGTGLGPVAGLPHVVDHVHDLDVTAARRTLVGLRAELHRRERLLTRAGLTDVADLDPADPATPARLLVVVDELRALVDDLPDAAATLARLGAQGRALGVHLLLATQRPGGAAPADLRANVLLRIALRVADEADSRELVGTSDAAHLDAAAPGRALVRAGARAAVPVQVARARRHPAAAPVRLVHPAGGPSDAPGWRAASAPTDDVAAWVDAARVAARGLPGTGVPWPPALPDRVLAADAGPLTAPGGLLLALADVPAEQRRAVVRWAPDEGPLLVLGGPRSGRSTTLLTVGTHAVVAGAHVHAVGLPDEALAHLHVAAPHLVGTTPSLDDPHRTLLLLDRLTSRDDRDGPADLLLVDGLDALLDALVTHARGAGVELLTALLHRPPAGVHVAAAGPVVPALARLVGAFACRVVLPVPDPSLDALAGVPPALAGPRTDPGRAIVSSRDGTHLCQVVLPATVRCTGPVTGGHPRRSGGPAGPLRIGALPVRSPRDGPPSAVGARSPLPGGIPLGAGGDGPWPVDVEQERPLVVAGPPGSGRSTTLRTLALGWAEAGRRVLLAGRASGAPGGGDTLPAPGDVVEVSWDAAARLLDGTGGTTGHGAPAGAPVVLLVDDQDQAERATPELADLVDRALTGAPGAQVVALATTCDHASGCYRGPVATALRSRHVLVLDPHGPAAADLLGPGAALQTDPRHRPAGRGVLRLDRTLLRVQVHDPGPRPLAGRGPRP</sequence>
<feature type="binding site" evidence="3">
    <location>
        <begin position="576"/>
        <end position="583"/>
    </location>
    <ligand>
        <name>ATP</name>
        <dbReference type="ChEBI" id="CHEBI:30616"/>
    </ligand>
</feature>
<name>A0ABY5K4H2_9CELL</name>
<dbReference type="EMBL" id="CP101989">
    <property type="protein sequence ID" value="UUI63955.1"/>
    <property type="molecule type" value="Genomic_DNA"/>
</dbReference>
<dbReference type="SMART" id="SM00382">
    <property type="entry name" value="AAA"/>
    <property type="match status" value="3"/>
</dbReference>
<dbReference type="InterPro" id="IPR002543">
    <property type="entry name" value="FtsK_dom"/>
</dbReference>
<keyword evidence="1 3" id="KW-0547">Nucleotide-binding</keyword>
<dbReference type="SUPFAM" id="SSF52540">
    <property type="entry name" value="P-loop containing nucleoside triphosphate hydrolases"/>
    <property type="match status" value="2"/>
</dbReference>
<dbReference type="InterPro" id="IPR050206">
    <property type="entry name" value="FtsK/SpoIIIE/SftA"/>
</dbReference>
<organism evidence="6 7">
    <name type="scientific">Cellulomonas wangsupingiae</name>
    <dbReference type="NCBI Taxonomy" id="2968085"/>
    <lineage>
        <taxon>Bacteria</taxon>
        <taxon>Bacillati</taxon>
        <taxon>Actinomycetota</taxon>
        <taxon>Actinomycetes</taxon>
        <taxon>Micrococcales</taxon>
        <taxon>Cellulomonadaceae</taxon>
        <taxon>Cellulomonas</taxon>
    </lineage>
</organism>
<dbReference type="Proteomes" id="UP001317322">
    <property type="component" value="Chromosome"/>
</dbReference>
<protein>
    <submittedName>
        <fullName evidence="6">FtsK/SpoIIIE domain-containing protein</fullName>
    </submittedName>
</protein>
<feature type="compositionally biased region" description="Low complexity" evidence="4">
    <location>
        <begin position="285"/>
        <end position="301"/>
    </location>
</feature>
<evidence type="ECO:0000256" key="1">
    <source>
        <dbReference type="ARBA" id="ARBA00022741"/>
    </source>
</evidence>
<evidence type="ECO:0000313" key="7">
    <source>
        <dbReference type="Proteomes" id="UP001317322"/>
    </source>
</evidence>
<accession>A0ABY5K4H2</accession>
<dbReference type="Pfam" id="PF01580">
    <property type="entry name" value="FtsK_SpoIIIE"/>
    <property type="match status" value="1"/>
</dbReference>
<dbReference type="InterPro" id="IPR003593">
    <property type="entry name" value="AAA+_ATPase"/>
</dbReference>
<feature type="region of interest" description="Disordered" evidence="4">
    <location>
        <begin position="440"/>
        <end position="485"/>
    </location>
</feature>
<feature type="domain" description="FtsK" evidence="5">
    <location>
        <begin position="558"/>
        <end position="745"/>
    </location>
</feature>
<dbReference type="PANTHER" id="PTHR22683">
    <property type="entry name" value="SPORULATION PROTEIN RELATED"/>
    <property type="match status" value="1"/>
</dbReference>
<feature type="region of interest" description="Disordered" evidence="4">
    <location>
        <begin position="119"/>
        <end position="145"/>
    </location>
</feature>
<dbReference type="Gene3D" id="3.40.50.300">
    <property type="entry name" value="P-loop containing nucleotide triphosphate hydrolases"/>
    <property type="match status" value="3"/>
</dbReference>
<keyword evidence="7" id="KW-1185">Reference proteome</keyword>